<dbReference type="FunFam" id="3.40.50.720:FF:000084">
    <property type="entry name" value="Short-chain dehydrogenase reductase"/>
    <property type="match status" value="1"/>
</dbReference>
<dbReference type="PRINTS" id="PR00081">
    <property type="entry name" value="GDHRDH"/>
</dbReference>
<dbReference type="SUPFAM" id="SSF51735">
    <property type="entry name" value="NAD(P)-binding Rossmann-fold domains"/>
    <property type="match status" value="1"/>
</dbReference>
<organism evidence="3 4">
    <name type="scientific">Auraticoccus monumenti</name>
    <dbReference type="NCBI Taxonomy" id="675864"/>
    <lineage>
        <taxon>Bacteria</taxon>
        <taxon>Bacillati</taxon>
        <taxon>Actinomycetota</taxon>
        <taxon>Actinomycetes</taxon>
        <taxon>Propionibacteriales</taxon>
        <taxon>Propionibacteriaceae</taxon>
        <taxon>Auraticoccus</taxon>
    </lineage>
</organism>
<gene>
    <name evidence="3" type="ORF">SAMN04489747_0697</name>
</gene>
<dbReference type="PRINTS" id="PR00080">
    <property type="entry name" value="SDRFAMILY"/>
</dbReference>
<evidence type="ECO:0000256" key="1">
    <source>
        <dbReference type="ARBA" id="ARBA00006484"/>
    </source>
</evidence>
<dbReference type="InterPro" id="IPR002347">
    <property type="entry name" value="SDR_fam"/>
</dbReference>
<comment type="similarity">
    <text evidence="1">Belongs to the short-chain dehydrogenases/reductases (SDR) family.</text>
</comment>
<evidence type="ECO:0000256" key="2">
    <source>
        <dbReference type="ARBA" id="ARBA00023002"/>
    </source>
</evidence>
<evidence type="ECO:0000313" key="3">
    <source>
        <dbReference type="EMBL" id="SDD32098.1"/>
    </source>
</evidence>
<protein>
    <submittedName>
        <fullName evidence="3">NAD(P)-dependent dehydrogenase, short-chain alcohol dehydrogenase family</fullName>
    </submittedName>
</protein>
<dbReference type="AlphaFoldDB" id="A0A1G6TSM1"/>
<sequence>MDRPLHRFTDRTALVSGGGHGIGRACVHRLADEGARVVCADLDLEAAERVAAEVREAGREAHAVHVDVTSSDSVDAAVARAVELLGGLDVLVNTAGGGRIHPDFPETSDEVWHQQLDLNLMSVVRTVRAALPHLLDGGGSVVSTSSVNAVTPIGSEPYSSAKAALDVLTQNLAREHGPAGVRFNLVLPGTIRTRVWDDQAETLERFSRAYPLGRVGQPEDVAAAVAFLSSDDAAWITGVALRVDGGLLVRGAMDRA</sequence>
<dbReference type="Gene3D" id="3.40.50.720">
    <property type="entry name" value="NAD(P)-binding Rossmann-like Domain"/>
    <property type="match status" value="1"/>
</dbReference>
<dbReference type="PANTHER" id="PTHR42760:SF40">
    <property type="entry name" value="3-OXOACYL-[ACYL-CARRIER-PROTEIN] REDUCTASE, CHLOROPLASTIC"/>
    <property type="match status" value="1"/>
</dbReference>
<keyword evidence="2" id="KW-0560">Oxidoreductase</keyword>
<name>A0A1G6TSM1_9ACTN</name>
<dbReference type="InterPro" id="IPR020904">
    <property type="entry name" value="Sc_DH/Rdtase_CS"/>
</dbReference>
<evidence type="ECO:0000313" key="4">
    <source>
        <dbReference type="Proteomes" id="UP000198546"/>
    </source>
</evidence>
<dbReference type="Proteomes" id="UP000198546">
    <property type="component" value="Chromosome i"/>
</dbReference>
<reference evidence="3 4" key="1">
    <citation type="submission" date="2016-10" db="EMBL/GenBank/DDBJ databases">
        <authorList>
            <person name="de Groot N.N."/>
        </authorList>
    </citation>
    <scope>NUCLEOTIDE SEQUENCE [LARGE SCALE GENOMIC DNA]</scope>
    <source>
        <strain evidence="3 4">MON 2.2</strain>
    </source>
</reference>
<keyword evidence="4" id="KW-1185">Reference proteome</keyword>
<dbReference type="GO" id="GO:0016616">
    <property type="term" value="F:oxidoreductase activity, acting on the CH-OH group of donors, NAD or NADP as acceptor"/>
    <property type="evidence" value="ECO:0007669"/>
    <property type="project" value="TreeGrafter"/>
</dbReference>
<dbReference type="CDD" id="cd05233">
    <property type="entry name" value="SDR_c"/>
    <property type="match status" value="1"/>
</dbReference>
<dbReference type="PROSITE" id="PS00061">
    <property type="entry name" value="ADH_SHORT"/>
    <property type="match status" value="1"/>
</dbReference>
<dbReference type="OrthoDB" id="517007at2"/>
<dbReference type="STRING" id="675864.SAMN04489747_0697"/>
<dbReference type="NCBIfam" id="NF005559">
    <property type="entry name" value="PRK07231.1"/>
    <property type="match status" value="1"/>
</dbReference>
<dbReference type="GO" id="GO:0030497">
    <property type="term" value="P:fatty acid elongation"/>
    <property type="evidence" value="ECO:0007669"/>
    <property type="project" value="TreeGrafter"/>
</dbReference>
<dbReference type="InterPro" id="IPR036291">
    <property type="entry name" value="NAD(P)-bd_dom_sf"/>
</dbReference>
<accession>A0A1G6TSM1</accession>
<proteinExistence type="inferred from homology"/>
<dbReference type="Pfam" id="PF13561">
    <property type="entry name" value="adh_short_C2"/>
    <property type="match status" value="1"/>
</dbReference>
<dbReference type="PANTHER" id="PTHR42760">
    <property type="entry name" value="SHORT-CHAIN DEHYDROGENASES/REDUCTASES FAMILY MEMBER"/>
    <property type="match status" value="1"/>
</dbReference>
<dbReference type="EMBL" id="LT629688">
    <property type="protein sequence ID" value="SDD32098.1"/>
    <property type="molecule type" value="Genomic_DNA"/>
</dbReference>
<dbReference type="RefSeq" id="WP_090590671.1">
    <property type="nucleotide sequence ID" value="NZ_LT629688.1"/>
</dbReference>